<dbReference type="SFLD" id="SFLDG01129">
    <property type="entry name" value="C1.5:_HAD__Beta-PGM__Phosphata"/>
    <property type="match status" value="1"/>
</dbReference>
<comment type="pathway">
    <text evidence="2">Organic acid metabolism; glycolate biosynthesis; glycolate from 2-phosphoglycolate: step 1/1.</text>
</comment>
<evidence type="ECO:0000313" key="5">
    <source>
        <dbReference type="EMBL" id="PTE14724.1"/>
    </source>
</evidence>
<dbReference type="RefSeq" id="WP_107672976.1">
    <property type="nucleotide sequence ID" value="NZ_PZKE01000006.1"/>
</dbReference>
<dbReference type="InterPro" id="IPR023198">
    <property type="entry name" value="PGP-like_dom2"/>
</dbReference>
<dbReference type="PRINTS" id="PR00413">
    <property type="entry name" value="HADHALOGNASE"/>
</dbReference>
<protein>
    <recommendedName>
        <fullName evidence="4">phosphoglycolate phosphatase</fullName>
        <ecNumber evidence="4">3.1.3.18</ecNumber>
    </recommendedName>
</protein>
<name>A0A2T4JA04_FUSBL</name>
<comment type="caution">
    <text evidence="5">The sequence shown here is derived from an EMBL/GenBank/DDBJ whole genome shotgun (WGS) entry which is preliminary data.</text>
</comment>
<dbReference type="PANTHER" id="PTHR43434:SF1">
    <property type="entry name" value="PHOSPHOGLYCOLATE PHOSPHATASE"/>
    <property type="match status" value="1"/>
</dbReference>
<dbReference type="AlphaFoldDB" id="A0A2T4JA04"/>
<dbReference type="SFLD" id="SFLDS00003">
    <property type="entry name" value="Haloacid_Dehalogenase"/>
    <property type="match status" value="1"/>
</dbReference>
<dbReference type="GO" id="GO:0006281">
    <property type="term" value="P:DNA repair"/>
    <property type="evidence" value="ECO:0007669"/>
    <property type="project" value="TreeGrafter"/>
</dbReference>
<dbReference type="EMBL" id="PZKE01000006">
    <property type="protein sequence ID" value="PTE14724.1"/>
    <property type="molecule type" value="Genomic_DNA"/>
</dbReference>
<comment type="similarity">
    <text evidence="3">Belongs to the HAD-like hydrolase superfamily. CbbY/CbbZ/Gph/YieH family.</text>
</comment>
<comment type="catalytic activity">
    <reaction evidence="1">
        <text>2-phosphoglycolate + H2O = glycolate + phosphate</text>
        <dbReference type="Rhea" id="RHEA:14369"/>
        <dbReference type="ChEBI" id="CHEBI:15377"/>
        <dbReference type="ChEBI" id="CHEBI:29805"/>
        <dbReference type="ChEBI" id="CHEBI:43474"/>
        <dbReference type="ChEBI" id="CHEBI:58033"/>
        <dbReference type="EC" id="3.1.3.18"/>
    </reaction>
</comment>
<evidence type="ECO:0000256" key="3">
    <source>
        <dbReference type="ARBA" id="ARBA00006171"/>
    </source>
</evidence>
<dbReference type="InterPro" id="IPR023214">
    <property type="entry name" value="HAD_sf"/>
</dbReference>
<dbReference type="NCBIfam" id="TIGR01509">
    <property type="entry name" value="HAD-SF-IA-v3"/>
    <property type="match status" value="1"/>
</dbReference>
<gene>
    <name evidence="5" type="ORF">C5F44_07910</name>
</gene>
<sequence length="224" mass="23306">MLQGGKCVVFDLDGTLADTSADLLAAANACFRAMGRGDLLGPDDTLTAFHGGRAMLRLGFSRIGRAGDEAEVDAWYPRLLEAYAEGIDTHTRLYPGAVEAVVALRAAGLAVAICTNKPAGLAEDLLRRLGVRDLFGAMVGADTLPVRKPDPAPYRLAVETAGGVVGRSMLVGDTETDLKTARAVGVPCALVSFGPEGPGIARLRPEALLHAYADLPALAARLLA</sequence>
<dbReference type="GO" id="GO:0008967">
    <property type="term" value="F:phosphoglycolate phosphatase activity"/>
    <property type="evidence" value="ECO:0007669"/>
    <property type="project" value="UniProtKB-EC"/>
</dbReference>
<reference evidence="5 6" key="1">
    <citation type="submission" date="2018-03" db="EMBL/GenBank/DDBJ databases">
        <title>Rhodobacter blasticus.</title>
        <authorList>
            <person name="Meyer T.E."/>
            <person name="Miller S."/>
            <person name="Lodha T."/>
            <person name="Gandham S."/>
            <person name="Chintalapati S."/>
            <person name="Chintalapati V.R."/>
        </authorList>
    </citation>
    <scope>NUCLEOTIDE SEQUENCE [LARGE SCALE GENOMIC DNA]</scope>
    <source>
        <strain evidence="5 6">DSM 2131</strain>
    </source>
</reference>
<dbReference type="InterPro" id="IPR036412">
    <property type="entry name" value="HAD-like_sf"/>
</dbReference>
<dbReference type="Pfam" id="PF00702">
    <property type="entry name" value="Hydrolase"/>
    <property type="match status" value="1"/>
</dbReference>
<dbReference type="NCBIfam" id="TIGR01549">
    <property type="entry name" value="HAD-SF-IA-v1"/>
    <property type="match status" value="1"/>
</dbReference>
<evidence type="ECO:0000313" key="6">
    <source>
        <dbReference type="Proteomes" id="UP000241362"/>
    </source>
</evidence>
<keyword evidence="6" id="KW-1185">Reference proteome</keyword>
<dbReference type="Proteomes" id="UP000241362">
    <property type="component" value="Unassembled WGS sequence"/>
</dbReference>
<dbReference type="InterPro" id="IPR006439">
    <property type="entry name" value="HAD-SF_hydro_IA"/>
</dbReference>
<dbReference type="EC" id="3.1.3.18" evidence="4"/>
<dbReference type="GO" id="GO:0005829">
    <property type="term" value="C:cytosol"/>
    <property type="evidence" value="ECO:0007669"/>
    <property type="project" value="TreeGrafter"/>
</dbReference>
<dbReference type="SUPFAM" id="SSF56784">
    <property type="entry name" value="HAD-like"/>
    <property type="match status" value="1"/>
</dbReference>
<dbReference type="Gene3D" id="1.10.150.240">
    <property type="entry name" value="Putative phosphatase, domain 2"/>
    <property type="match status" value="1"/>
</dbReference>
<dbReference type="Gene3D" id="3.40.50.1000">
    <property type="entry name" value="HAD superfamily/HAD-like"/>
    <property type="match status" value="1"/>
</dbReference>
<evidence type="ECO:0000256" key="2">
    <source>
        <dbReference type="ARBA" id="ARBA00004818"/>
    </source>
</evidence>
<accession>A0A2T4JA04</accession>
<evidence type="ECO:0000256" key="4">
    <source>
        <dbReference type="ARBA" id="ARBA00013078"/>
    </source>
</evidence>
<organism evidence="5 6">
    <name type="scientific">Fuscovulum blasticum DSM 2131</name>
    <dbReference type="NCBI Taxonomy" id="1188250"/>
    <lineage>
        <taxon>Bacteria</taxon>
        <taxon>Pseudomonadati</taxon>
        <taxon>Pseudomonadota</taxon>
        <taxon>Alphaproteobacteria</taxon>
        <taxon>Rhodobacterales</taxon>
        <taxon>Paracoccaceae</taxon>
        <taxon>Pseudogemmobacter</taxon>
    </lineage>
</organism>
<evidence type="ECO:0000256" key="1">
    <source>
        <dbReference type="ARBA" id="ARBA00000830"/>
    </source>
</evidence>
<dbReference type="PANTHER" id="PTHR43434">
    <property type="entry name" value="PHOSPHOGLYCOLATE PHOSPHATASE"/>
    <property type="match status" value="1"/>
</dbReference>
<proteinExistence type="inferred from homology"/>
<dbReference type="InterPro" id="IPR050155">
    <property type="entry name" value="HAD-like_hydrolase_sf"/>
</dbReference>